<feature type="region of interest" description="Disordered" evidence="1">
    <location>
        <begin position="1"/>
        <end position="33"/>
    </location>
</feature>
<dbReference type="HOGENOM" id="CLU_104700_0_0_1"/>
<dbReference type="Proteomes" id="UP000053392">
    <property type="component" value="Unassembled WGS sequence"/>
</dbReference>
<accession>A0A0D0V1V8</accession>
<name>A0A0D0V1V8_9TREE</name>
<dbReference type="AlphaFoldDB" id="A0A0D0V1V8"/>
<sequence length="169" mass="19063">MSLLPTTSQPSPLTRGREEEGGKQKHNAPESSIPRTVAFFATKQQRMDARDALRRFGGQSRSSRHFLWFYLPGTSLESPGQIQKGPYPFNHLELCGFDMVDLWQKGGRAARGRRVTGKVIWLAPLDALGPSDIGEKKSEDLHSISLGSILYTKKAFKYRQRLRAKCPYL</sequence>
<dbReference type="EMBL" id="KN847900">
    <property type="protein sequence ID" value="KIR41411.1"/>
    <property type="molecule type" value="Genomic_DNA"/>
</dbReference>
<proteinExistence type="predicted"/>
<evidence type="ECO:0000256" key="1">
    <source>
        <dbReference type="SAM" id="MobiDB-lite"/>
    </source>
</evidence>
<protein>
    <submittedName>
        <fullName evidence="2">Uncharacterized protein</fullName>
    </submittedName>
</protein>
<keyword evidence="3" id="KW-1185">Reference proteome</keyword>
<gene>
    <name evidence="2" type="ORF">I313_02538</name>
</gene>
<evidence type="ECO:0000313" key="2">
    <source>
        <dbReference type="EMBL" id="KIR41411.1"/>
    </source>
</evidence>
<reference evidence="2 3" key="1">
    <citation type="submission" date="2015-01" db="EMBL/GenBank/DDBJ databases">
        <title>The Genome Sequence of Cryptococcus gattii Ram5.</title>
        <authorList>
            <consortium name="The Broad Institute Genomics Platform"/>
            <person name="Cuomo C."/>
            <person name="Litvintseva A."/>
            <person name="Chen Y."/>
            <person name="Heitman J."/>
            <person name="Sun S."/>
            <person name="Springer D."/>
            <person name="Dromer F."/>
            <person name="Young S."/>
            <person name="Zeng Q."/>
            <person name="Gargeya S."/>
            <person name="Abouelleil A."/>
            <person name="Alvarado L."/>
            <person name="Chapman S.B."/>
            <person name="Gainer-Dewar J."/>
            <person name="Goldberg J."/>
            <person name="Griggs A."/>
            <person name="Gujja S."/>
            <person name="Hansen M."/>
            <person name="Howarth C."/>
            <person name="Imamovic A."/>
            <person name="Larimer J."/>
            <person name="Murphy C."/>
            <person name="Naylor J."/>
            <person name="Pearson M."/>
            <person name="Priest M."/>
            <person name="Roberts A."/>
            <person name="Saif S."/>
            <person name="Shea T."/>
            <person name="Sykes S."/>
            <person name="Wortman J."/>
            <person name="Nusbaum C."/>
            <person name="Birren B."/>
        </authorList>
    </citation>
    <scope>NUCLEOTIDE SEQUENCE [LARGE SCALE GENOMIC DNA]</scope>
    <source>
        <strain evidence="2 3">Ram5</strain>
    </source>
</reference>
<evidence type="ECO:0000313" key="3">
    <source>
        <dbReference type="Proteomes" id="UP000053392"/>
    </source>
</evidence>
<organism evidence="2 3">
    <name type="scientific">Cryptococcus deuterogattii Ram5</name>
    <dbReference type="NCBI Taxonomy" id="1296110"/>
    <lineage>
        <taxon>Eukaryota</taxon>
        <taxon>Fungi</taxon>
        <taxon>Dikarya</taxon>
        <taxon>Basidiomycota</taxon>
        <taxon>Agaricomycotina</taxon>
        <taxon>Tremellomycetes</taxon>
        <taxon>Tremellales</taxon>
        <taxon>Cryptococcaceae</taxon>
        <taxon>Cryptococcus</taxon>
        <taxon>Cryptococcus gattii species complex</taxon>
    </lineage>
</organism>
<dbReference type="OrthoDB" id="10571306at2759"/>
<feature type="compositionally biased region" description="Polar residues" evidence="1">
    <location>
        <begin position="1"/>
        <end position="12"/>
    </location>
</feature>